<protein>
    <submittedName>
        <fullName evidence="1">Uncharacterized protein</fullName>
    </submittedName>
</protein>
<gene>
    <name evidence="1" type="ORF">LCGC14_0196320</name>
</gene>
<organism evidence="1">
    <name type="scientific">marine sediment metagenome</name>
    <dbReference type="NCBI Taxonomy" id="412755"/>
    <lineage>
        <taxon>unclassified sequences</taxon>
        <taxon>metagenomes</taxon>
        <taxon>ecological metagenomes</taxon>
    </lineage>
</organism>
<dbReference type="AlphaFoldDB" id="A0A0F9UQ75"/>
<sequence>MRISKDLPNPDHFEKCQSCLKSYDAMTKVDIGKTRPWSFYLCSDCKDELKEKL</sequence>
<accession>A0A0F9UQ75</accession>
<evidence type="ECO:0000313" key="1">
    <source>
        <dbReference type="EMBL" id="KKN93799.1"/>
    </source>
</evidence>
<name>A0A0F9UQ75_9ZZZZ</name>
<proteinExistence type="predicted"/>
<dbReference type="EMBL" id="LAZR01000084">
    <property type="protein sequence ID" value="KKN93799.1"/>
    <property type="molecule type" value="Genomic_DNA"/>
</dbReference>
<comment type="caution">
    <text evidence="1">The sequence shown here is derived from an EMBL/GenBank/DDBJ whole genome shotgun (WGS) entry which is preliminary data.</text>
</comment>
<reference evidence="1" key="1">
    <citation type="journal article" date="2015" name="Nature">
        <title>Complex archaea that bridge the gap between prokaryotes and eukaryotes.</title>
        <authorList>
            <person name="Spang A."/>
            <person name="Saw J.H."/>
            <person name="Jorgensen S.L."/>
            <person name="Zaremba-Niedzwiedzka K."/>
            <person name="Martijn J."/>
            <person name="Lind A.E."/>
            <person name="van Eijk R."/>
            <person name="Schleper C."/>
            <person name="Guy L."/>
            <person name="Ettema T.J."/>
        </authorList>
    </citation>
    <scope>NUCLEOTIDE SEQUENCE</scope>
</reference>